<dbReference type="GO" id="GO:0005886">
    <property type="term" value="C:plasma membrane"/>
    <property type="evidence" value="ECO:0007669"/>
    <property type="project" value="UniProtKB-SubCell"/>
</dbReference>
<dbReference type="AlphaFoldDB" id="A0A378TPA2"/>
<name>A0A378TPA2_9MYCO</name>
<evidence type="ECO:0000256" key="6">
    <source>
        <dbReference type="SAM" id="Phobius"/>
    </source>
</evidence>
<keyword evidence="2" id="KW-1003">Cell membrane</keyword>
<evidence type="ECO:0000313" key="7">
    <source>
        <dbReference type="EMBL" id="STZ61625.1"/>
    </source>
</evidence>
<proteinExistence type="predicted"/>
<feature type="transmembrane region" description="Helical" evidence="6">
    <location>
        <begin position="105"/>
        <end position="123"/>
    </location>
</feature>
<dbReference type="EC" id="3.6.3.17" evidence="7"/>
<dbReference type="Proteomes" id="UP000254978">
    <property type="component" value="Unassembled WGS sequence"/>
</dbReference>
<dbReference type="InterPro" id="IPR001851">
    <property type="entry name" value="ABC_transp_permease"/>
</dbReference>
<evidence type="ECO:0000256" key="5">
    <source>
        <dbReference type="ARBA" id="ARBA00023136"/>
    </source>
</evidence>
<evidence type="ECO:0000256" key="1">
    <source>
        <dbReference type="ARBA" id="ARBA00004651"/>
    </source>
</evidence>
<keyword evidence="3 6" id="KW-0812">Transmembrane</keyword>
<protein>
    <submittedName>
        <fullName evidence="7">Ribose ABC transporter permease</fullName>
        <ecNumber evidence="7">3.6.3.17</ecNumber>
    </submittedName>
</protein>
<feature type="transmembrane region" description="Helical" evidence="6">
    <location>
        <begin position="56"/>
        <end position="76"/>
    </location>
</feature>
<evidence type="ECO:0000313" key="8">
    <source>
        <dbReference type="Proteomes" id="UP000254978"/>
    </source>
</evidence>
<feature type="transmembrane region" description="Helical" evidence="6">
    <location>
        <begin position="265"/>
        <end position="292"/>
    </location>
</feature>
<feature type="transmembrane region" description="Helical" evidence="6">
    <location>
        <begin position="304"/>
        <end position="321"/>
    </location>
</feature>
<keyword evidence="7" id="KW-0378">Hydrolase</keyword>
<feature type="transmembrane region" description="Helical" evidence="6">
    <location>
        <begin position="225"/>
        <end position="244"/>
    </location>
</feature>
<comment type="subcellular location">
    <subcellularLocation>
        <location evidence="1">Cell membrane</location>
        <topology evidence="1">Multi-pass membrane protein</topology>
    </subcellularLocation>
</comment>
<keyword evidence="5 6" id="KW-0472">Membrane</keyword>
<dbReference type="GO" id="GO:0016787">
    <property type="term" value="F:hydrolase activity"/>
    <property type="evidence" value="ECO:0007669"/>
    <property type="project" value="UniProtKB-KW"/>
</dbReference>
<feature type="transmembrane region" description="Helical" evidence="6">
    <location>
        <begin position="167"/>
        <end position="195"/>
    </location>
</feature>
<feature type="transmembrane region" description="Helical" evidence="6">
    <location>
        <begin position="28"/>
        <end position="49"/>
    </location>
</feature>
<dbReference type="Pfam" id="PF02653">
    <property type="entry name" value="BPD_transp_2"/>
    <property type="match status" value="1"/>
</dbReference>
<keyword evidence="4 6" id="KW-1133">Transmembrane helix</keyword>
<dbReference type="EMBL" id="UGQT01000001">
    <property type="protein sequence ID" value="STZ61625.1"/>
    <property type="molecule type" value="Genomic_DNA"/>
</dbReference>
<dbReference type="PANTHER" id="PTHR32196">
    <property type="entry name" value="ABC TRANSPORTER PERMEASE PROTEIN YPHD-RELATED-RELATED"/>
    <property type="match status" value="1"/>
</dbReference>
<evidence type="ECO:0000256" key="4">
    <source>
        <dbReference type="ARBA" id="ARBA00022989"/>
    </source>
</evidence>
<organism evidence="7 8">
    <name type="scientific">Mycolicibacterium tokaiense</name>
    <dbReference type="NCBI Taxonomy" id="39695"/>
    <lineage>
        <taxon>Bacteria</taxon>
        <taxon>Bacillati</taxon>
        <taxon>Actinomycetota</taxon>
        <taxon>Actinomycetes</taxon>
        <taxon>Mycobacteriales</taxon>
        <taxon>Mycobacteriaceae</taxon>
        <taxon>Mycolicibacterium</taxon>
    </lineage>
</organism>
<accession>A0A378TPA2</accession>
<reference evidence="7 8" key="1">
    <citation type="submission" date="2018-06" db="EMBL/GenBank/DDBJ databases">
        <authorList>
            <consortium name="Pathogen Informatics"/>
            <person name="Doyle S."/>
        </authorList>
    </citation>
    <scope>NUCLEOTIDE SEQUENCE [LARGE SCALE GENOMIC DNA]</scope>
    <source>
        <strain evidence="7 8">NCTC10821</strain>
    </source>
</reference>
<dbReference type="PANTHER" id="PTHR32196:SF72">
    <property type="entry name" value="RIBOSE IMPORT PERMEASE PROTEIN RBSC"/>
    <property type="match status" value="1"/>
</dbReference>
<dbReference type="CDD" id="cd06579">
    <property type="entry name" value="TM_PBP1_transp_AraH_like"/>
    <property type="match status" value="1"/>
</dbReference>
<keyword evidence="8" id="KW-1185">Reference proteome</keyword>
<gene>
    <name evidence="7" type="primary">alsC</name>
    <name evidence="7" type="ORF">NCTC10821_05182</name>
</gene>
<feature type="transmembrane region" description="Helical" evidence="6">
    <location>
        <begin position="82"/>
        <end position="100"/>
    </location>
</feature>
<evidence type="ECO:0000256" key="2">
    <source>
        <dbReference type="ARBA" id="ARBA00022475"/>
    </source>
</evidence>
<dbReference type="GO" id="GO:0022857">
    <property type="term" value="F:transmembrane transporter activity"/>
    <property type="evidence" value="ECO:0007669"/>
    <property type="project" value="InterPro"/>
</dbReference>
<evidence type="ECO:0000256" key="3">
    <source>
        <dbReference type="ARBA" id="ARBA00022692"/>
    </source>
</evidence>
<sequence length="349" mass="35697">MNTVLTRDTATAPEPRSLSRLIELSTRAALILGLAVLVVYFSLGSELFLTMGNFRTIALSSAILLIVAVPQAILVIQGYVDLSVGSIVGLSGVITGLLIVDHGVAWWIAVLAGVCIGVVAGALNGLLVAVTALSPIIVTLGTLQAYRGITQALKDGPPAGFGMDMQLLGRGVLGGVPVPVWIALLVFAVGAVFLYRTPSGRYSYAIGVNKEAAFLSGIPTRTLPLLTYAASGAAAGIGGVLLAARLDSAPPSTLGAGFELDVLTAVLLGGVAFSGGRGTVVGVLVGVAFLGVLRNGMTLMNVPYFTQAIATGAALIVGASLDHLSRRSRSRTLVGKRSVADVSRPTDPR</sequence>